<evidence type="ECO:0000259" key="5">
    <source>
        <dbReference type="Pfam" id="PF17177"/>
    </source>
</evidence>
<dbReference type="PANTHER" id="PTHR47939:SF5">
    <property type="entry name" value="PENTACOTRIPEPTIDE-REPEAT REGION OF PRORP DOMAIN-CONTAINING PROTEIN"/>
    <property type="match status" value="1"/>
</dbReference>
<gene>
    <name evidence="6" type="ORF">CJ030_MR3G007308</name>
</gene>
<evidence type="ECO:0000313" key="7">
    <source>
        <dbReference type="Proteomes" id="UP000516437"/>
    </source>
</evidence>
<evidence type="ECO:0000256" key="3">
    <source>
        <dbReference type="PROSITE-ProRule" id="PRU00708"/>
    </source>
</evidence>
<dbReference type="InterPro" id="IPR011990">
    <property type="entry name" value="TPR-like_helical_dom_sf"/>
</dbReference>
<feature type="repeat" description="PPR" evidence="3">
    <location>
        <begin position="447"/>
        <end position="481"/>
    </location>
</feature>
<evidence type="ECO:0000313" key="6">
    <source>
        <dbReference type="EMBL" id="KAB1218809.1"/>
    </source>
</evidence>
<evidence type="ECO:0000256" key="1">
    <source>
        <dbReference type="ARBA" id="ARBA00007626"/>
    </source>
</evidence>
<keyword evidence="7" id="KW-1185">Reference proteome</keyword>
<feature type="repeat" description="PPR" evidence="3">
    <location>
        <begin position="311"/>
        <end position="345"/>
    </location>
</feature>
<sequence length="522" mass="60538">MALLPSLARRLQGTNSRLYRHLVIFRPILSPSSSSSPSPPPFFHYLSRAFYQRRHAPSPLAHYFSTFPSSSAQNHEYPFDVNDYKVQTTHDPGLHRFLELLREVSLCPSEVEAMACLDESGIEANQEMVYSAIWESREEWKLAFLAFKWGDKWGCGDEQACNLIIWVLGNHRKFNTAWCLIRDMHMHRSKMDTRRAMLIMIDRYASANDSSKVIRTFHIMEKFRLTPDQEAFHTILKALCKYGNMKRLKNSWFSIGNVLEAKRIWREMSKCCIMPDGTSYTHMISCFSKVGNLFDTLRLFDEMKKRSCIPGLEVYNSLIYVLTHENCFKEALKILDRMKELGLQPDSSTYNSMIRPLCKAKRLEEARNILTSMMQENLSPTLETYHAFLEGAGFEGSLEVLDRMRKSGLGPTSDTFLIVLSKFFKLEEPENATKMFMEMKHYEIVPSSAHYSVLILGLARCGWLIKAREFYAEMRSNGFSEDPKLKKLLKESVQCSKHKGKRRIQLVKRDKSVNNRKGKSMR</sequence>
<name>A0A6A1W0N6_9ROSI</name>
<dbReference type="InterPro" id="IPR002885">
    <property type="entry name" value="PPR_rpt"/>
</dbReference>
<reference evidence="6 7" key="1">
    <citation type="journal article" date="2019" name="Plant Biotechnol. J.">
        <title>The red bayberry genome and genetic basis of sex determination.</title>
        <authorList>
            <person name="Jia H.M."/>
            <person name="Jia H.J."/>
            <person name="Cai Q.L."/>
            <person name="Wang Y."/>
            <person name="Zhao H.B."/>
            <person name="Yang W.F."/>
            <person name="Wang G.Y."/>
            <person name="Li Y.H."/>
            <person name="Zhan D.L."/>
            <person name="Shen Y.T."/>
            <person name="Niu Q.F."/>
            <person name="Chang L."/>
            <person name="Qiu J."/>
            <person name="Zhao L."/>
            <person name="Xie H.B."/>
            <person name="Fu W.Y."/>
            <person name="Jin J."/>
            <person name="Li X.W."/>
            <person name="Jiao Y."/>
            <person name="Zhou C.C."/>
            <person name="Tu T."/>
            <person name="Chai C.Y."/>
            <person name="Gao J.L."/>
            <person name="Fan L.J."/>
            <person name="van de Weg E."/>
            <person name="Wang J.Y."/>
            <person name="Gao Z.S."/>
        </authorList>
    </citation>
    <scope>NUCLEOTIDE SEQUENCE [LARGE SCALE GENOMIC DNA]</scope>
    <source>
        <tissue evidence="6">Leaves</tissue>
    </source>
</reference>
<accession>A0A6A1W0N6</accession>
<dbReference type="InterPro" id="IPR033443">
    <property type="entry name" value="PROP1-like_PPR_dom"/>
</dbReference>
<comment type="caution">
    <text evidence="6">The sequence shown here is derived from an EMBL/GenBank/DDBJ whole genome shotgun (WGS) entry which is preliminary data.</text>
</comment>
<organism evidence="6 7">
    <name type="scientific">Morella rubra</name>
    <name type="common">Chinese bayberry</name>
    <dbReference type="NCBI Taxonomy" id="262757"/>
    <lineage>
        <taxon>Eukaryota</taxon>
        <taxon>Viridiplantae</taxon>
        <taxon>Streptophyta</taxon>
        <taxon>Embryophyta</taxon>
        <taxon>Tracheophyta</taxon>
        <taxon>Spermatophyta</taxon>
        <taxon>Magnoliopsida</taxon>
        <taxon>eudicotyledons</taxon>
        <taxon>Gunneridae</taxon>
        <taxon>Pentapetalae</taxon>
        <taxon>rosids</taxon>
        <taxon>fabids</taxon>
        <taxon>Fagales</taxon>
        <taxon>Myricaceae</taxon>
        <taxon>Morella</taxon>
    </lineage>
</organism>
<protein>
    <recommendedName>
        <fullName evidence="5">PROP1-like PPR domain-containing protein</fullName>
    </recommendedName>
</protein>
<feature type="domain" description="PROP1-like PPR" evidence="5">
    <location>
        <begin position="280"/>
        <end position="420"/>
    </location>
</feature>
<dbReference type="EMBL" id="RXIC02000021">
    <property type="protein sequence ID" value="KAB1218809.1"/>
    <property type="molecule type" value="Genomic_DNA"/>
</dbReference>
<dbReference type="Proteomes" id="UP000516437">
    <property type="component" value="Chromosome 3"/>
</dbReference>
<evidence type="ECO:0000256" key="4">
    <source>
        <dbReference type="SAM" id="MobiDB-lite"/>
    </source>
</evidence>
<dbReference type="Pfam" id="PF01535">
    <property type="entry name" value="PPR"/>
    <property type="match status" value="1"/>
</dbReference>
<dbReference type="NCBIfam" id="TIGR00756">
    <property type="entry name" value="PPR"/>
    <property type="match status" value="4"/>
</dbReference>
<keyword evidence="2" id="KW-0677">Repeat</keyword>
<dbReference type="Pfam" id="PF17177">
    <property type="entry name" value="PPR_long"/>
    <property type="match status" value="1"/>
</dbReference>
<feature type="compositionally biased region" description="Basic residues" evidence="4">
    <location>
        <begin position="496"/>
        <end position="506"/>
    </location>
</feature>
<dbReference type="InterPro" id="IPR050667">
    <property type="entry name" value="PPR-containing_protein"/>
</dbReference>
<dbReference type="OrthoDB" id="185373at2759"/>
<dbReference type="Gene3D" id="1.25.40.10">
    <property type="entry name" value="Tetratricopeptide repeat domain"/>
    <property type="match status" value="3"/>
</dbReference>
<dbReference type="PROSITE" id="PS51375">
    <property type="entry name" value="PPR"/>
    <property type="match status" value="4"/>
</dbReference>
<evidence type="ECO:0000256" key="2">
    <source>
        <dbReference type="ARBA" id="ARBA00022737"/>
    </source>
</evidence>
<comment type="similarity">
    <text evidence="1">Belongs to the PPR family. P subfamily.</text>
</comment>
<dbReference type="AlphaFoldDB" id="A0A6A1W0N6"/>
<feature type="repeat" description="PPR" evidence="3">
    <location>
        <begin position="276"/>
        <end position="310"/>
    </location>
</feature>
<proteinExistence type="inferred from homology"/>
<dbReference type="PANTHER" id="PTHR47939">
    <property type="entry name" value="MEMBRANE-ASSOCIATED SALT-INDUCIBLE PROTEIN-LIKE"/>
    <property type="match status" value="1"/>
</dbReference>
<feature type="region of interest" description="Disordered" evidence="4">
    <location>
        <begin position="496"/>
        <end position="522"/>
    </location>
</feature>
<feature type="repeat" description="PPR" evidence="3">
    <location>
        <begin position="346"/>
        <end position="380"/>
    </location>
</feature>